<sequence length="288" mass="31593">MPQLEILSRPSAGPVKPVPLLFVHGAFCGGWIWDEHFLPWFAEQGWEAHAVSLRGHGASEGRERLHSFGIADYVEDVLAAADACSSPPVLIGHSMGGMVVQRALTRRRFPGAVLMASTPPHGLLESTMRLAWSAPYVFQQMGMLMAFGSRMVDPEAVRRAMFSDRVPLEMAKHYEPLMQEESQRVVFDIGGWIPFPPLPARGIPVAVLGAEEDRLFSADQVEATARAFRTEPVFFPAMGHSMMLEPGWEAVARHIADWVESAVLKKPAPQTKAPDARTSDTGTRAAAD</sequence>
<protein>
    <submittedName>
        <fullName evidence="3">Alpha/beta hydrolase</fullName>
    </submittedName>
</protein>
<comment type="caution">
    <text evidence="3">The sequence shown here is derived from an EMBL/GenBank/DDBJ whole genome shotgun (WGS) entry which is preliminary data.</text>
</comment>
<keyword evidence="3" id="KW-0378">Hydrolase</keyword>
<feature type="region of interest" description="Disordered" evidence="1">
    <location>
        <begin position="266"/>
        <end position="288"/>
    </location>
</feature>
<dbReference type="GO" id="GO:0016787">
    <property type="term" value="F:hydrolase activity"/>
    <property type="evidence" value="ECO:0007669"/>
    <property type="project" value="UniProtKB-KW"/>
</dbReference>
<dbReference type="Proteomes" id="UP000215367">
    <property type="component" value="Unassembled WGS sequence"/>
</dbReference>
<dbReference type="PANTHER" id="PTHR43194:SF2">
    <property type="entry name" value="PEROXISOMAL MEMBRANE PROTEIN LPX1"/>
    <property type="match status" value="1"/>
</dbReference>
<reference evidence="3 4" key="1">
    <citation type="submission" date="2017-07" db="EMBL/GenBank/DDBJ databases">
        <title>Whole genome sequence of Azospirillum brasilense 2A1, a potential biofertilizer strain.</title>
        <authorList>
            <person name="Fontana C.A."/>
            <person name="Toffoli L.M."/>
            <person name="Salazar S.M."/>
            <person name="Puglisi E."/>
            <person name="Pedraza R."/>
            <person name="Bassi D."/>
            <person name="Cocconcelli P.S."/>
        </authorList>
    </citation>
    <scope>NUCLEOTIDE SEQUENCE [LARGE SCALE GENOMIC DNA]</scope>
    <source>
        <strain evidence="3 4">2A1</strain>
    </source>
</reference>
<dbReference type="Gene3D" id="3.40.50.1820">
    <property type="entry name" value="alpha/beta hydrolase"/>
    <property type="match status" value="1"/>
</dbReference>
<dbReference type="EMBL" id="NOWT01000036">
    <property type="protein sequence ID" value="OYD81272.1"/>
    <property type="molecule type" value="Genomic_DNA"/>
</dbReference>
<dbReference type="PANTHER" id="PTHR43194">
    <property type="entry name" value="HYDROLASE ALPHA/BETA FOLD FAMILY"/>
    <property type="match status" value="1"/>
</dbReference>
<dbReference type="AlphaFoldDB" id="A0A235H678"/>
<gene>
    <name evidence="3" type="ORF">CHT98_26895</name>
</gene>
<evidence type="ECO:0000259" key="2">
    <source>
        <dbReference type="Pfam" id="PF12697"/>
    </source>
</evidence>
<dbReference type="RefSeq" id="WP_094306469.1">
    <property type="nucleotide sequence ID" value="NZ_NOWT01000036.1"/>
</dbReference>
<evidence type="ECO:0000256" key="1">
    <source>
        <dbReference type="SAM" id="MobiDB-lite"/>
    </source>
</evidence>
<dbReference type="InterPro" id="IPR050228">
    <property type="entry name" value="Carboxylesterase_BioH"/>
</dbReference>
<organism evidence="3 4">
    <name type="scientific">Azospirillum brasilense</name>
    <dbReference type="NCBI Taxonomy" id="192"/>
    <lineage>
        <taxon>Bacteria</taxon>
        <taxon>Pseudomonadati</taxon>
        <taxon>Pseudomonadota</taxon>
        <taxon>Alphaproteobacteria</taxon>
        <taxon>Rhodospirillales</taxon>
        <taxon>Azospirillaceae</taxon>
        <taxon>Azospirillum</taxon>
    </lineage>
</organism>
<name>A0A235H678_AZOBR</name>
<proteinExistence type="predicted"/>
<accession>A0A235H678</accession>
<dbReference type="Pfam" id="PF12697">
    <property type="entry name" value="Abhydrolase_6"/>
    <property type="match status" value="1"/>
</dbReference>
<dbReference type="InterPro" id="IPR000073">
    <property type="entry name" value="AB_hydrolase_1"/>
</dbReference>
<feature type="domain" description="AB hydrolase-1" evidence="2">
    <location>
        <begin position="20"/>
        <end position="252"/>
    </location>
</feature>
<dbReference type="InterPro" id="IPR029058">
    <property type="entry name" value="AB_hydrolase_fold"/>
</dbReference>
<dbReference type="SUPFAM" id="SSF53474">
    <property type="entry name" value="alpha/beta-Hydrolases"/>
    <property type="match status" value="1"/>
</dbReference>
<evidence type="ECO:0000313" key="3">
    <source>
        <dbReference type="EMBL" id="OYD81272.1"/>
    </source>
</evidence>
<evidence type="ECO:0000313" key="4">
    <source>
        <dbReference type="Proteomes" id="UP000215367"/>
    </source>
</evidence>